<dbReference type="AlphaFoldDB" id="A0A6S6UJN3"/>
<organism evidence="1">
    <name type="scientific">uncultured Sulfurovum sp</name>
    <dbReference type="NCBI Taxonomy" id="269237"/>
    <lineage>
        <taxon>Bacteria</taxon>
        <taxon>Pseudomonadati</taxon>
        <taxon>Campylobacterota</taxon>
        <taxon>Epsilonproteobacteria</taxon>
        <taxon>Campylobacterales</taxon>
        <taxon>Sulfurovaceae</taxon>
        <taxon>Sulfurovum</taxon>
        <taxon>environmental samples</taxon>
    </lineage>
</organism>
<proteinExistence type="predicted"/>
<gene>
    <name evidence="1" type="ORF">HELGO_WM64308</name>
</gene>
<dbReference type="EMBL" id="CACVAS010000156">
    <property type="protein sequence ID" value="CAA6827643.1"/>
    <property type="molecule type" value="Genomic_DNA"/>
</dbReference>
<evidence type="ECO:0000313" key="1">
    <source>
        <dbReference type="EMBL" id="CAA6827643.1"/>
    </source>
</evidence>
<dbReference type="InterPro" id="IPR016024">
    <property type="entry name" value="ARM-type_fold"/>
</dbReference>
<accession>A0A6S6UJN3</accession>
<dbReference type="Gene3D" id="1.25.10.10">
    <property type="entry name" value="Leucine-rich Repeat Variant"/>
    <property type="match status" value="1"/>
</dbReference>
<dbReference type="SUPFAM" id="SSF48371">
    <property type="entry name" value="ARM repeat"/>
    <property type="match status" value="1"/>
</dbReference>
<protein>
    <recommendedName>
        <fullName evidence="2">HEAT repeat domain-containing protein</fullName>
    </recommendedName>
</protein>
<reference evidence="1" key="1">
    <citation type="submission" date="2020-01" db="EMBL/GenBank/DDBJ databases">
        <authorList>
            <person name="Meier V. D."/>
            <person name="Meier V D."/>
        </authorList>
    </citation>
    <scope>NUCLEOTIDE SEQUENCE</scope>
    <source>
        <strain evidence="1">HLG_WM_MAG_01</strain>
    </source>
</reference>
<sequence length="251" mass="29461">MSNNKLRTVIEIVNKLRQDSTEPLSQRQSKCIEELVSLPNEYTQAIGKHAKDLLENLTIQDEDYNGYYFQVLIYTLIDRGEKEIAFLLLVQALYNTKANDNNRYVQILEEIDNSSIIPVFVDILPKLESFDEYSGHAQERIIEHLMQKDIRDAYSEVIKCLTDKADRVRATVLQFIKKYDKKEAAPAMIAVLEKEDVQYNILLILELFRKWKVQEALPLLIQHIKEDWVYEDEELLIPYQETINILNETVH</sequence>
<evidence type="ECO:0008006" key="2">
    <source>
        <dbReference type="Google" id="ProtNLM"/>
    </source>
</evidence>
<name>A0A6S6UJN3_9BACT</name>
<dbReference type="InterPro" id="IPR011989">
    <property type="entry name" value="ARM-like"/>
</dbReference>